<accession>A0A4Z1K6V2</accession>
<evidence type="ECO:0000313" key="1">
    <source>
        <dbReference type="EMBL" id="TGO81853.1"/>
    </source>
</evidence>
<evidence type="ECO:0000313" key="2">
    <source>
        <dbReference type="Proteomes" id="UP000297280"/>
    </source>
</evidence>
<dbReference type="OrthoDB" id="3525976at2759"/>
<dbReference type="EMBL" id="PQXO01000988">
    <property type="protein sequence ID" value="TGO81853.1"/>
    <property type="molecule type" value="Genomic_DNA"/>
</dbReference>
<gene>
    <name evidence="1" type="ORF">BPOR_0994g00010</name>
</gene>
<reference evidence="1 2" key="1">
    <citation type="submission" date="2017-12" db="EMBL/GenBank/DDBJ databases">
        <title>Comparative genomics of Botrytis spp.</title>
        <authorList>
            <person name="Valero-Jimenez C.A."/>
            <person name="Tapia P."/>
            <person name="Veloso J."/>
            <person name="Silva-Moreno E."/>
            <person name="Staats M."/>
            <person name="Valdes J.H."/>
            <person name="Van Kan J.A.L."/>
        </authorList>
    </citation>
    <scope>NUCLEOTIDE SEQUENCE [LARGE SCALE GENOMIC DNA]</scope>
    <source>
        <strain evidence="1 2">MUCL3349</strain>
    </source>
</reference>
<keyword evidence="2" id="KW-1185">Reference proteome</keyword>
<dbReference type="AlphaFoldDB" id="A0A4Z1K6V2"/>
<dbReference type="Proteomes" id="UP000297280">
    <property type="component" value="Unassembled WGS sequence"/>
</dbReference>
<comment type="caution">
    <text evidence="1">The sequence shown here is derived from an EMBL/GenBank/DDBJ whole genome shotgun (WGS) entry which is preliminary data.</text>
</comment>
<name>A0A4Z1K6V2_9HELO</name>
<protein>
    <submittedName>
        <fullName evidence="1">Uncharacterized protein</fullName>
    </submittedName>
</protein>
<sequence>MLIPSTVRSSIRSINKSRHRFRPSLFQQQYRTIKLFLYAATPSQVGSQKLANYDKFIISDPESCNLQLINPDSIVYEAQDDKKGTIAIVKPDPSYKETNLKWVLDNCIQHGTFLAKPENQQNSTQYYLQKVPDQELRGNVSFQSGLKNAPGGDASARRVKQLIFTPTHDWVFIQRQLKVAREWLEFSKRAVVEVHVSPNRKKDVIKNEEVGKFPDLYLHLRPDVIAKAMPTGSRIIIEPQTDGYEYCWVMSRNGSECKKLSNTFENKKILEKEKQTLLKDQTKNAKGR</sequence>
<organism evidence="1 2">
    <name type="scientific">Botrytis porri</name>
    <dbReference type="NCBI Taxonomy" id="87229"/>
    <lineage>
        <taxon>Eukaryota</taxon>
        <taxon>Fungi</taxon>
        <taxon>Dikarya</taxon>
        <taxon>Ascomycota</taxon>
        <taxon>Pezizomycotina</taxon>
        <taxon>Leotiomycetes</taxon>
        <taxon>Helotiales</taxon>
        <taxon>Sclerotiniaceae</taxon>
        <taxon>Botrytis</taxon>
    </lineage>
</organism>
<proteinExistence type="predicted"/>